<comment type="caution">
    <text evidence="4">The sequence shown here is derived from an EMBL/GenBank/DDBJ whole genome shotgun (WGS) entry which is preliminary data.</text>
</comment>
<name>A0A4S4BL21_9BACL</name>
<dbReference type="InterPro" id="IPR004107">
    <property type="entry name" value="Integrase_SAM-like_N"/>
</dbReference>
<dbReference type="RefSeq" id="WP_168735796.1">
    <property type="nucleotide sequence ID" value="NZ_SSOB01000031.1"/>
</dbReference>
<feature type="non-terminal residue" evidence="4">
    <location>
        <position position="98"/>
    </location>
</feature>
<dbReference type="InterPro" id="IPR010998">
    <property type="entry name" value="Integrase_recombinase_N"/>
</dbReference>
<dbReference type="InterPro" id="IPR044068">
    <property type="entry name" value="CB"/>
</dbReference>
<evidence type="ECO:0000256" key="2">
    <source>
        <dbReference type="PROSITE-ProRule" id="PRU01248"/>
    </source>
</evidence>
<dbReference type="Proteomes" id="UP000310636">
    <property type="component" value="Unassembled WGS sequence"/>
</dbReference>
<keyword evidence="1 2" id="KW-0238">DNA-binding</keyword>
<organism evidence="4 5">
    <name type="scientific">Cohnella fermenti</name>
    <dbReference type="NCBI Taxonomy" id="2565925"/>
    <lineage>
        <taxon>Bacteria</taxon>
        <taxon>Bacillati</taxon>
        <taxon>Bacillota</taxon>
        <taxon>Bacilli</taxon>
        <taxon>Bacillales</taxon>
        <taxon>Paenibacillaceae</taxon>
        <taxon>Cohnella</taxon>
    </lineage>
</organism>
<dbReference type="AlphaFoldDB" id="A0A4S4BL21"/>
<dbReference type="GO" id="GO:0003677">
    <property type="term" value="F:DNA binding"/>
    <property type="evidence" value="ECO:0007669"/>
    <property type="project" value="UniProtKB-UniRule"/>
</dbReference>
<feature type="domain" description="Core-binding (CB)" evidence="3">
    <location>
        <begin position="1"/>
        <end position="84"/>
    </location>
</feature>
<proteinExistence type="predicted"/>
<sequence length="98" mass="11525">MSHHEQIVSKLQEDLLLRGFALHTQQSYMRCARAFLAYCHRPVEQLGGNDIRHFLLYLIQEKKFATKTINLHSAAIRFLFAVTLDRPLNYLQVPRMKN</sequence>
<reference evidence="4 5" key="1">
    <citation type="submission" date="2019-04" db="EMBL/GenBank/DDBJ databases">
        <title>Cohnella sp. nov. isolated from preserved vegetables.</title>
        <authorList>
            <person name="Lin S.-Y."/>
            <person name="Hung M.-H."/>
            <person name="Young C.-C."/>
        </authorList>
    </citation>
    <scope>NUCLEOTIDE SEQUENCE [LARGE SCALE GENOMIC DNA]</scope>
    <source>
        <strain evidence="4 5">CC-MHH1044</strain>
    </source>
</reference>
<dbReference type="SUPFAM" id="SSF47823">
    <property type="entry name" value="lambda integrase-like, N-terminal domain"/>
    <property type="match status" value="1"/>
</dbReference>
<dbReference type="PROSITE" id="PS51900">
    <property type="entry name" value="CB"/>
    <property type="match status" value="1"/>
</dbReference>
<accession>A0A4S4BL21</accession>
<evidence type="ECO:0000259" key="3">
    <source>
        <dbReference type="PROSITE" id="PS51900"/>
    </source>
</evidence>
<dbReference type="Pfam" id="PF13495">
    <property type="entry name" value="Phage_int_SAM_4"/>
    <property type="match status" value="1"/>
</dbReference>
<dbReference type="GO" id="GO:0015074">
    <property type="term" value="P:DNA integration"/>
    <property type="evidence" value="ECO:0007669"/>
    <property type="project" value="InterPro"/>
</dbReference>
<evidence type="ECO:0000313" key="5">
    <source>
        <dbReference type="Proteomes" id="UP000310636"/>
    </source>
</evidence>
<keyword evidence="5" id="KW-1185">Reference proteome</keyword>
<gene>
    <name evidence="4" type="ORF">E6C55_21595</name>
</gene>
<protein>
    <submittedName>
        <fullName evidence="4">Integrase</fullName>
    </submittedName>
</protein>
<dbReference type="Gene3D" id="1.10.150.130">
    <property type="match status" value="1"/>
</dbReference>
<evidence type="ECO:0000313" key="4">
    <source>
        <dbReference type="EMBL" id="THF75454.1"/>
    </source>
</evidence>
<dbReference type="EMBL" id="SSOB01000031">
    <property type="protein sequence ID" value="THF75454.1"/>
    <property type="molecule type" value="Genomic_DNA"/>
</dbReference>
<evidence type="ECO:0000256" key="1">
    <source>
        <dbReference type="ARBA" id="ARBA00023125"/>
    </source>
</evidence>